<dbReference type="Proteomes" id="UP001480595">
    <property type="component" value="Unassembled WGS sequence"/>
</dbReference>
<feature type="region of interest" description="Disordered" evidence="1">
    <location>
        <begin position="1"/>
        <end position="25"/>
    </location>
</feature>
<evidence type="ECO:0000313" key="3">
    <source>
        <dbReference type="Proteomes" id="UP001480595"/>
    </source>
</evidence>
<protein>
    <submittedName>
        <fullName evidence="2">Uncharacterized protein</fullName>
    </submittedName>
</protein>
<organism evidence="2 3">
    <name type="scientific">Apiospora phragmitis</name>
    <dbReference type="NCBI Taxonomy" id="2905665"/>
    <lineage>
        <taxon>Eukaryota</taxon>
        <taxon>Fungi</taxon>
        <taxon>Dikarya</taxon>
        <taxon>Ascomycota</taxon>
        <taxon>Pezizomycotina</taxon>
        <taxon>Sordariomycetes</taxon>
        <taxon>Xylariomycetidae</taxon>
        <taxon>Amphisphaeriales</taxon>
        <taxon>Apiosporaceae</taxon>
        <taxon>Apiospora</taxon>
    </lineage>
</organism>
<evidence type="ECO:0000313" key="2">
    <source>
        <dbReference type="EMBL" id="KAK8050390.1"/>
    </source>
</evidence>
<accession>A0ABR1TWY6</accession>
<dbReference type="GeneID" id="92096592"/>
<gene>
    <name evidence="2" type="ORF">PG994_012120</name>
</gene>
<dbReference type="EMBL" id="JAQQWL010000011">
    <property type="protein sequence ID" value="KAK8050390.1"/>
    <property type="molecule type" value="Genomic_DNA"/>
</dbReference>
<dbReference type="RefSeq" id="XP_066712639.1">
    <property type="nucleotide sequence ID" value="XM_066863529.1"/>
</dbReference>
<comment type="caution">
    <text evidence="2">The sequence shown here is derived from an EMBL/GenBank/DDBJ whole genome shotgun (WGS) entry which is preliminary data.</text>
</comment>
<proteinExistence type="predicted"/>
<reference evidence="2 3" key="1">
    <citation type="submission" date="2023-01" db="EMBL/GenBank/DDBJ databases">
        <title>Analysis of 21 Apiospora genomes using comparative genomics revels a genus with tremendous synthesis potential of carbohydrate active enzymes and secondary metabolites.</title>
        <authorList>
            <person name="Sorensen T."/>
        </authorList>
    </citation>
    <scope>NUCLEOTIDE SEQUENCE [LARGE SCALE GENOMIC DNA]</scope>
    <source>
        <strain evidence="2 3">CBS 135458</strain>
    </source>
</reference>
<feature type="region of interest" description="Disordered" evidence="1">
    <location>
        <begin position="324"/>
        <end position="367"/>
    </location>
</feature>
<name>A0ABR1TWY6_9PEZI</name>
<keyword evidence="3" id="KW-1185">Reference proteome</keyword>
<feature type="compositionally biased region" description="Basic and acidic residues" evidence="1">
    <location>
        <begin position="357"/>
        <end position="367"/>
    </location>
</feature>
<sequence length="367" mass="39724">MAHPFRGSPMPECTSEGMETTSELATDSVESRSAAIVSAINHLAQHTISASHELSQHSASLSDAVSVVVQRDAVTKSFEHAIQAIRAETYRAYSQVEEALRVSHGLHNMGAADGPISLPGIDPGHEIHNLLSLVGIEGKNFYQLAETNLNMPRIIVGQTDGGTATSITSPTSLLLPTTKNAKILQHAYGRALRHKVDLIKSYITVMGIDNATSAPKRNKPAHEHDTLMTLPQKHRLGTFLDMNMVQPDGISQAKVDDSELVLAFLLPSGGYQYVEVISGNTKDEAGIGETDLVVPVSEDAIKLLYELYCGLKDFIAQRKATASAQGLAQAQPPHDPTDVALFRRMRHSGLDDEDKDDSGSKRMRTSD</sequence>
<evidence type="ECO:0000256" key="1">
    <source>
        <dbReference type="SAM" id="MobiDB-lite"/>
    </source>
</evidence>